<reference evidence="1" key="1">
    <citation type="submission" date="2018-02" db="EMBL/GenBank/DDBJ databases">
        <title>Rhizophora mucronata_Transcriptome.</title>
        <authorList>
            <person name="Meera S.P."/>
            <person name="Sreeshan A."/>
            <person name="Augustine A."/>
        </authorList>
    </citation>
    <scope>NUCLEOTIDE SEQUENCE</scope>
    <source>
        <tissue evidence="1">Leaf</tissue>
    </source>
</reference>
<dbReference type="AlphaFoldDB" id="A0A2P2QRD4"/>
<accession>A0A2P2QRD4</accession>
<evidence type="ECO:0000313" key="1">
    <source>
        <dbReference type="EMBL" id="MBX69485.1"/>
    </source>
</evidence>
<name>A0A2P2QRD4_RHIMU</name>
<protein>
    <submittedName>
        <fullName evidence="1">Uncharacterized protein</fullName>
    </submittedName>
</protein>
<sequence>MPLCEELLGCYKGLLNIINPDLPTLQYAM</sequence>
<dbReference type="EMBL" id="GGEC01089001">
    <property type="protein sequence ID" value="MBX69485.1"/>
    <property type="molecule type" value="Transcribed_RNA"/>
</dbReference>
<proteinExistence type="predicted"/>
<organism evidence="1">
    <name type="scientific">Rhizophora mucronata</name>
    <name type="common">Asiatic mangrove</name>
    <dbReference type="NCBI Taxonomy" id="61149"/>
    <lineage>
        <taxon>Eukaryota</taxon>
        <taxon>Viridiplantae</taxon>
        <taxon>Streptophyta</taxon>
        <taxon>Embryophyta</taxon>
        <taxon>Tracheophyta</taxon>
        <taxon>Spermatophyta</taxon>
        <taxon>Magnoliopsida</taxon>
        <taxon>eudicotyledons</taxon>
        <taxon>Gunneridae</taxon>
        <taxon>Pentapetalae</taxon>
        <taxon>rosids</taxon>
        <taxon>fabids</taxon>
        <taxon>Malpighiales</taxon>
        <taxon>Rhizophoraceae</taxon>
        <taxon>Rhizophora</taxon>
    </lineage>
</organism>